<sequence length="488" mass="54827">MKKLLAVLLTVCLLSTLWTVFAVAEDKPTIVVNTFAQEHEKAMYEEVIKQFEEENNCIVDFRVSGDQYWPELEASLTAGNAPDVFYLGVGDVRKRVWTGAVAALDDYLDVSTLGNIWPEALNLYKYDEESNKLGEGKIYGLPKDFSAVSMTVNKAIIRKRDAEIKQAIADGILPFYPEIDENGNLPVYTFTEFANLCKICTFEDETLPETAGSKQVYGTHLWEDFCLKPFIWGAGGDYLNEDCTEVLFNTDKFIEGYEGFMKIVEVGGSGSSTDETSGYLKFLAGRCAFFPCGTWDVGAFQAIEEDEAVNPGKSWFDFDVAPWPISDEYASLSIEERQDKWVGRLDSVGFCISAQSKYPELAAKFAYAMSADPEVQRFLAKKGGQLPNLMEMAEGEYLTDDSYFPETRVVFVKMLEGQNGHREVSSMTWNDLWLTEGFNTGLTSVWSFYEKSDLGVTPMDVRTYCESIQDNAQQLLNDAIDDMEAMKP</sequence>
<accession>A0AC61N6F2</accession>
<proteinExistence type="predicted"/>
<organism evidence="1 2">
    <name type="scientific">Aristaeella hokkaidonensis</name>
    <dbReference type="NCBI Taxonomy" id="3046382"/>
    <lineage>
        <taxon>Bacteria</taxon>
        <taxon>Bacillati</taxon>
        <taxon>Bacillota</taxon>
        <taxon>Clostridia</taxon>
        <taxon>Eubacteriales</taxon>
        <taxon>Aristaeellaceae</taxon>
        <taxon>Aristaeella</taxon>
    </lineage>
</organism>
<evidence type="ECO:0000313" key="2">
    <source>
        <dbReference type="Proteomes" id="UP000682782"/>
    </source>
</evidence>
<evidence type="ECO:0000313" key="1">
    <source>
        <dbReference type="EMBL" id="QUC67396.1"/>
    </source>
</evidence>
<name>A0AC61N6F2_9FIRM</name>
<protein>
    <submittedName>
        <fullName evidence="1">Extracellular solute-binding protein</fullName>
    </submittedName>
</protein>
<reference evidence="1" key="1">
    <citation type="submission" date="2021-01" db="EMBL/GenBank/DDBJ databases">
        <title>Complete genome sequence of Clostridiales bacterium R-7.</title>
        <authorList>
            <person name="Mahoney-Kurpe S.C."/>
            <person name="Palevich N."/>
            <person name="Koike S."/>
            <person name="Moon C.D."/>
            <person name="Attwood G.T."/>
        </authorList>
    </citation>
    <scope>NUCLEOTIDE SEQUENCE</scope>
    <source>
        <strain evidence="1">R-7</strain>
    </source>
</reference>
<keyword evidence="2" id="KW-1185">Reference proteome</keyword>
<dbReference type="Proteomes" id="UP000682782">
    <property type="component" value="Chromosome"/>
</dbReference>
<gene>
    <name evidence="1" type="ORF">JYE49_01415</name>
</gene>
<dbReference type="EMBL" id="CP068393">
    <property type="protein sequence ID" value="QUC67396.1"/>
    <property type="molecule type" value="Genomic_DNA"/>
</dbReference>